<dbReference type="AlphaFoldDB" id="A0AAN6RG71"/>
<dbReference type="EMBL" id="WVTA01000013">
    <property type="protein sequence ID" value="KAK3202838.1"/>
    <property type="molecule type" value="Genomic_DNA"/>
</dbReference>
<reference evidence="2 3" key="1">
    <citation type="submission" date="2021-02" db="EMBL/GenBank/DDBJ databases">
        <title>Genome assembly of Pseudopithomyces chartarum.</title>
        <authorList>
            <person name="Jauregui R."/>
            <person name="Singh J."/>
            <person name="Voisey C."/>
        </authorList>
    </citation>
    <scope>NUCLEOTIDE SEQUENCE [LARGE SCALE GENOMIC DNA]</scope>
    <source>
        <strain evidence="2 3">AGR01</strain>
    </source>
</reference>
<evidence type="ECO:0000313" key="3">
    <source>
        <dbReference type="Proteomes" id="UP001280581"/>
    </source>
</evidence>
<organism evidence="2 3">
    <name type="scientific">Pseudopithomyces chartarum</name>
    <dbReference type="NCBI Taxonomy" id="1892770"/>
    <lineage>
        <taxon>Eukaryota</taxon>
        <taxon>Fungi</taxon>
        <taxon>Dikarya</taxon>
        <taxon>Ascomycota</taxon>
        <taxon>Pezizomycotina</taxon>
        <taxon>Dothideomycetes</taxon>
        <taxon>Pleosporomycetidae</taxon>
        <taxon>Pleosporales</taxon>
        <taxon>Massarineae</taxon>
        <taxon>Didymosphaeriaceae</taxon>
        <taxon>Pseudopithomyces</taxon>
    </lineage>
</organism>
<feature type="domain" description="SRR1-like" evidence="1">
    <location>
        <begin position="159"/>
        <end position="276"/>
    </location>
</feature>
<evidence type="ECO:0000313" key="2">
    <source>
        <dbReference type="EMBL" id="KAK3202838.1"/>
    </source>
</evidence>
<dbReference type="InterPro" id="IPR012942">
    <property type="entry name" value="SRR1-like"/>
</dbReference>
<protein>
    <recommendedName>
        <fullName evidence="1">SRR1-like domain-containing protein</fullName>
    </recommendedName>
</protein>
<evidence type="ECO:0000259" key="1">
    <source>
        <dbReference type="Pfam" id="PF07985"/>
    </source>
</evidence>
<name>A0AAN6RG71_9PLEO</name>
<dbReference type="Proteomes" id="UP001280581">
    <property type="component" value="Unassembled WGS sequence"/>
</dbReference>
<dbReference type="PANTHER" id="PTHR42080">
    <property type="entry name" value="SRR1 DOMAIN-CONTAINING PROTEIN"/>
    <property type="match status" value="1"/>
</dbReference>
<keyword evidence="3" id="KW-1185">Reference proteome</keyword>
<dbReference type="PANTHER" id="PTHR42080:SF1">
    <property type="entry name" value="SRR1-LIKE DOMAIN-CONTAINING PROTEIN"/>
    <property type="match status" value="1"/>
</dbReference>
<proteinExistence type="predicted"/>
<accession>A0AAN6RG71</accession>
<dbReference type="Pfam" id="PF07985">
    <property type="entry name" value="SRR1"/>
    <property type="match status" value="1"/>
</dbReference>
<sequence length="397" mass="44749">MVRSSEFEDASKHKITALFRHDPTALGELSLRDIRSDSKAPLWLRNSFNNVVNAPNPGLRVYSGHWYNSYLRLAAHGYGKGPDLVIESRQNDGLISPPNNPFSPTEICAPVQLTSHAPYQDDNLAQKQQIWAHSCDNFLASKTRKLLQLQITTEHLQIGAPRINKIVCMGLGTLTRQTGSLEGLDARYRPYFQHIVALGIAQGFEELYSKHPGNFGEEVPQVTVLAQDPNYSESDKTLLAEKGITVLEDPSGLLAIDENTFVMSAFPSFPLYEIIADMLPNGPAAIFDASLPTDGKLGSTMRCNEFAAPRVRKLLAKYRIYDFRWDEVELSDMNDKMQEALHWLPRMHLFFQPSPEDEDQLDPKIMEDIQERQQLVGTMLPSGAQLFYQRILRSVGF</sequence>
<gene>
    <name evidence="2" type="ORF">GRF29_154g983308</name>
</gene>
<comment type="caution">
    <text evidence="2">The sequence shown here is derived from an EMBL/GenBank/DDBJ whole genome shotgun (WGS) entry which is preliminary data.</text>
</comment>